<proteinExistence type="predicted"/>
<keyword evidence="2" id="KW-1185">Reference proteome</keyword>
<dbReference type="HOGENOM" id="CLU_2221834_0_0_11"/>
<evidence type="ECO:0000313" key="1">
    <source>
        <dbReference type="EMBL" id="AEM87437.1"/>
    </source>
</evidence>
<dbReference type="AlphaFoldDB" id="G2P8Y3"/>
<protein>
    <submittedName>
        <fullName evidence="1">Uncharacterized protein</fullName>
    </submittedName>
</protein>
<name>G2P8Y3_STRV4</name>
<reference evidence="1" key="1">
    <citation type="submission" date="2011-08" db="EMBL/GenBank/DDBJ databases">
        <title>Complete sequence of chromosome of Streptomyces violaceusniger Tu 4113.</title>
        <authorList>
            <consortium name="US DOE Joint Genome Institute"/>
            <person name="Lucas S."/>
            <person name="Han J."/>
            <person name="Lapidus A."/>
            <person name="Cheng J.-F."/>
            <person name="Goodwin L."/>
            <person name="Pitluck S."/>
            <person name="Peters L."/>
            <person name="Ivanova N."/>
            <person name="Daligault H."/>
            <person name="Detter J.C."/>
            <person name="Han C."/>
            <person name="Tapia R."/>
            <person name="Land M."/>
            <person name="Hauser L."/>
            <person name="Kyrpides N."/>
            <person name="Ivanova N."/>
            <person name="Pagani I."/>
            <person name="Hagen A."/>
            <person name="Katz L."/>
            <person name="Fiedler H.-P."/>
            <person name="Keasling J."/>
            <person name="Fortman J."/>
            <person name="Woyke T."/>
        </authorList>
    </citation>
    <scope>NUCLEOTIDE SEQUENCE [LARGE SCALE GENOMIC DNA]</scope>
    <source>
        <strain evidence="1">Tu 4113</strain>
    </source>
</reference>
<sequence length="106" mass="10696">MDAPYARAAAKVAQDATVLASKNVASVTRGSGTTAAGVYCVKVSDPNVVEDLADAAIVATLNNFRGEITAIGAPHAYCGRATDAITVVTSNSSGEPADRPFTVAVL</sequence>
<gene>
    <name evidence="1" type="ORF">Strvi_8114</name>
</gene>
<dbReference type="Proteomes" id="UP000008703">
    <property type="component" value="Chromosome"/>
</dbReference>
<dbReference type="EMBL" id="CP002994">
    <property type="protein sequence ID" value="AEM87437.1"/>
    <property type="molecule type" value="Genomic_DNA"/>
</dbReference>
<evidence type="ECO:0000313" key="2">
    <source>
        <dbReference type="Proteomes" id="UP000008703"/>
    </source>
</evidence>
<accession>G2P8Y3</accession>
<organism evidence="1 2">
    <name type="scientific">Streptomyces violaceusniger (strain Tu 4113)</name>
    <dbReference type="NCBI Taxonomy" id="653045"/>
    <lineage>
        <taxon>Bacteria</taxon>
        <taxon>Bacillati</taxon>
        <taxon>Actinomycetota</taxon>
        <taxon>Actinomycetes</taxon>
        <taxon>Kitasatosporales</taxon>
        <taxon>Streptomycetaceae</taxon>
        <taxon>Streptomyces</taxon>
        <taxon>Streptomyces violaceusniger group</taxon>
    </lineage>
</organism>
<dbReference type="KEGG" id="svl:Strvi_8114"/>